<evidence type="ECO:0000313" key="1">
    <source>
        <dbReference type="EMBL" id="OAV59419.1"/>
    </source>
</evidence>
<accession>A0A1B7LWK8</accession>
<reference evidence="1 2" key="1">
    <citation type="submission" date="2016-04" db="EMBL/GenBank/DDBJ databases">
        <title>First whole genome shotgun sequence of the bacterium Enteractinococcus sp. strain UASWS1574.</title>
        <authorList>
            <person name="Crovadore J."/>
            <person name="Chablais R."/>
            <person name="Lefort F."/>
        </authorList>
    </citation>
    <scope>NUCLEOTIDE SEQUENCE [LARGE SCALE GENOMIC DNA]</scope>
    <source>
        <strain evidence="1 2">UASWS1574</strain>
    </source>
</reference>
<evidence type="ECO:0008006" key="3">
    <source>
        <dbReference type="Google" id="ProtNLM"/>
    </source>
</evidence>
<gene>
    <name evidence="1" type="ORF">A6F49_16360</name>
</gene>
<proteinExistence type="predicted"/>
<organism evidence="1 2">
    <name type="scientific">Enteractinococcus helveticum</name>
    <dbReference type="NCBI Taxonomy" id="1837282"/>
    <lineage>
        <taxon>Bacteria</taxon>
        <taxon>Bacillati</taxon>
        <taxon>Actinomycetota</taxon>
        <taxon>Actinomycetes</taxon>
        <taxon>Micrococcales</taxon>
        <taxon>Micrococcaceae</taxon>
    </lineage>
</organism>
<comment type="caution">
    <text evidence="1">The sequence shown here is derived from an EMBL/GenBank/DDBJ whole genome shotgun (WGS) entry which is preliminary data.</text>
</comment>
<name>A0A1B7LWK8_9MICC</name>
<dbReference type="Proteomes" id="UP000078292">
    <property type="component" value="Unassembled WGS sequence"/>
</dbReference>
<dbReference type="STRING" id="1837282.A6F49_16360"/>
<sequence length="160" mass="18046">MKFKLALHPWPEFNIRSESLWGHWLDQEQGLVSCKNNAFYVPLAVNDTVRVARDRSGIWQVVEIVRLAESVVTLTSFDPPVMPKQAVAVYDGWVAEGKSVYTEGPGNGMMVTAWREFLSVDEVLEALSQCSTHGWAIWEILTPERRNQELVECVDLVLGG</sequence>
<dbReference type="EMBL" id="LXEY01000022">
    <property type="protein sequence ID" value="OAV59419.1"/>
    <property type="molecule type" value="Genomic_DNA"/>
</dbReference>
<evidence type="ECO:0000313" key="2">
    <source>
        <dbReference type="Proteomes" id="UP000078292"/>
    </source>
</evidence>
<dbReference type="AlphaFoldDB" id="A0A1B7LWK8"/>
<protein>
    <recommendedName>
        <fullName evidence="3">DUF4265 domain-containing protein</fullName>
    </recommendedName>
</protein>
<keyword evidence="2" id="KW-1185">Reference proteome</keyword>